<dbReference type="Proteomes" id="UP001476798">
    <property type="component" value="Unassembled WGS sequence"/>
</dbReference>
<evidence type="ECO:0000313" key="2">
    <source>
        <dbReference type="EMBL" id="MEQ2170418.1"/>
    </source>
</evidence>
<comment type="caution">
    <text evidence="2">The sequence shown here is derived from an EMBL/GenBank/DDBJ whole genome shotgun (WGS) entry which is preliminary data.</text>
</comment>
<organism evidence="2 3">
    <name type="scientific">Goodea atripinnis</name>
    <dbReference type="NCBI Taxonomy" id="208336"/>
    <lineage>
        <taxon>Eukaryota</taxon>
        <taxon>Metazoa</taxon>
        <taxon>Chordata</taxon>
        <taxon>Craniata</taxon>
        <taxon>Vertebrata</taxon>
        <taxon>Euteleostomi</taxon>
        <taxon>Actinopterygii</taxon>
        <taxon>Neopterygii</taxon>
        <taxon>Teleostei</taxon>
        <taxon>Neoteleostei</taxon>
        <taxon>Acanthomorphata</taxon>
        <taxon>Ovalentaria</taxon>
        <taxon>Atherinomorphae</taxon>
        <taxon>Cyprinodontiformes</taxon>
        <taxon>Goodeidae</taxon>
        <taxon>Goodea</taxon>
    </lineage>
</organism>
<keyword evidence="3" id="KW-1185">Reference proteome</keyword>
<accession>A0ABV0NG77</accession>
<dbReference type="EMBL" id="JAHRIO010039983">
    <property type="protein sequence ID" value="MEQ2170418.1"/>
    <property type="molecule type" value="Genomic_DNA"/>
</dbReference>
<evidence type="ECO:0000256" key="1">
    <source>
        <dbReference type="SAM" id="MobiDB-lite"/>
    </source>
</evidence>
<feature type="region of interest" description="Disordered" evidence="1">
    <location>
        <begin position="1"/>
        <end position="45"/>
    </location>
</feature>
<protein>
    <recommendedName>
        <fullName evidence="4">Prolactin receptor</fullName>
    </recommendedName>
</protein>
<evidence type="ECO:0008006" key="4">
    <source>
        <dbReference type="Google" id="ProtNLM"/>
    </source>
</evidence>
<evidence type="ECO:0000313" key="3">
    <source>
        <dbReference type="Proteomes" id="UP001476798"/>
    </source>
</evidence>
<gene>
    <name evidence="2" type="ORF">GOODEAATRI_000045</name>
</gene>
<sequence length="114" mass="12473">LVSNHSQAETELVPEKLRGTQAEHTRHGGAKQDAPPYPPQFNGDERQGSCLITGEWEQKGGTTLFQPHSAASDISCQAWCIYCQSLRLSNLMPLMRVSISTMRSASNMGRVISG</sequence>
<feature type="non-terminal residue" evidence="2">
    <location>
        <position position="1"/>
    </location>
</feature>
<name>A0ABV0NG77_9TELE</name>
<reference evidence="2 3" key="1">
    <citation type="submission" date="2021-06" db="EMBL/GenBank/DDBJ databases">
        <authorList>
            <person name="Palmer J.M."/>
        </authorList>
    </citation>
    <scope>NUCLEOTIDE SEQUENCE [LARGE SCALE GENOMIC DNA]</scope>
    <source>
        <strain evidence="2 3">GA_2019</strain>
        <tissue evidence="2">Muscle</tissue>
    </source>
</reference>
<proteinExistence type="predicted"/>
<feature type="compositionally biased region" description="Basic and acidic residues" evidence="1">
    <location>
        <begin position="13"/>
        <end position="26"/>
    </location>
</feature>